<sequence>MVSLSSSTFLPPTPIQTDSKSFSRFNPVPNGSNWTKLCLTSSNRINHFKLDLTRTERIKLDPINSNQIKTVQSRSNWIKLVQIRPNQFKMVPTGSNLFKMVKTGSNQVKLIKLVQNGFNWFKPDPVNLITQIRIFTAQIERSGVLG</sequence>
<dbReference type="EMBL" id="WHWB01033468">
    <property type="protein sequence ID" value="KAJ7419698.1"/>
    <property type="molecule type" value="Genomic_DNA"/>
</dbReference>
<evidence type="ECO:0000313" key="2">
    <source>
        <dbReference type="Proteomes" id="UP001145742"/>
    </source>
</evidence>
<gene>
    <name evidence="1" type="ORF">WISP_52666</name>
</gene>
<reference evidence="1" key="1">
    <citation type="submission" date="2019-10" db="EMBL/GenBank/DDBJ databases">
        <authorList>
            <person name="Soares A.E.R."/>
            <person name="Aleixo A."/>
            <person name="Schneider P."/>
            <person name="Miyaki C.Y."/>
            <person name="Schneider M.P."/>
            <person name="Mello C."/>
            <person name="Vasconcelos A.T.R."/>
        </authorList>
    </citation>
    <scope>NUCLEOTIDE SEQUENCE</scope>
    <source>
        <tissue evidence="1">Muscle</tissue>
    </source>
</reference>
<protein>
    <submittedName>
        <fullName evidence="1">Uncharacterized protein</fullName>
    </submittedName>
</protein>
<comment type="caution">
    <text evidence="1">The sequence shown here is derived from an EMBL/GenBank/DDBJ whole genome shotgun (WGS) entry which is preliminary data.</text>
</comment>
<name>A0ABQ9DJ36_9PASS</name>
<accession>A0ABQ9DJ36</accession>
<keyword evidence="2" id="KW-1185">Reference proteome</keyword>
<proteinExistence type="predicted"/>
<evidence type="ECO:0000313" key="1">
    <source>
        <dbReference type="EMBL" id="KAJ7419698.1"/>
    </source>
</evidence>
<organism evidence="1 2">
    <name type="scientific">Willisornis vidua</name>
    <name type="common">Xingu scale-backed antbird</name>
    <dbReference type="NCBI Taxonomy" id="1566151"/>
    <lineage>
        <taxon>Eukaryota</taxon>
        <taxon>Metazoa</taxon>
        <taxon>Chordata</taxon>
        <taxon>Craniata</taxon>
        <taxon>Vertebrata</taxon>
        <taxon>Euteleostomi</taxon>
        <taxon>Archelosauria</taxon>
        <taxon>Archosauria</taxon>
        <taxon>Dinosauria</taxon>
        <taxon>Saurischia</taxon>
        <taxon>Theropoda</taxon>
        <taxon>Coelurosauria</taxon>
        <taxon>Aves</taxon>
        <taxon>Neognathae</taxon>
        <taxon>Neoaves</taxon>
        <taxon>Telluraves</taxon>
        <taxon>Australaves</taxon>
        <taxon>Passeriformes</taxon>
        <taxon>Thamnophilidae</taxon>
        <taxon>Willisornis</taxon>
    </lineage>
</organism>
<dbReference type="Proteomes" id="UP001145742">
    <property type="component" value="Unassembled WGS sequence"/>
</dbReference>